<organism evidence="1">
    <name type="scientific">bioreactor metagenome</name>
    <dbReference type="NCBI Taxonomy" id="1076179"/>
    <lineage>
        <taxon>unclassified sequences</taxon>
        <taxon>metagenomes</taxon>
        <taxon>ecological metagenomes</taxon>
    </lineage>
</organism>
<reference evidence="1" key="1">
    <citation type="submission" date="2019-08" db="EMBL/GenBank/DDBJ databases">
        <authorList>
            <person name="Kucharzyk K."/>
            <person name="Murdoch R.W."/>
            <person name="Higgins S."/>
            <person name="Loffler F."/>
        </authorList>
    </citation>
    <scope>NUCLEOTIDE SEQUENCE</scope>
</reference>
<proteinExistence type="predicted"/>
<evidence type="ECO:0000313" key="1">
    <source>
        <dbReference type="EMBL" id="MPN63639.1"/>
    </source>
</evidence>
<gene>
    <name evidence="1" type="ORF">SDC9_211404</name>
</gene>
<comment type="caution">
    <text evidence="1">The sequence shown here is derived from an EMBL/GenBank/DDBJ whole genome shotgun (WGS) entry which is preliminary data.</text>
</comment>
<protein>
    <submittedName>
        <fullName evidence="1">Uncharacterized protein</fullName>
    </submittedName>
</protein>
<sequence length="67" mass="7184">MNKNEITVNVIKNGKIVGQEVLTLAEGVTVSDKDGAPIELKDLKANDNILITTEPAEGYSITSITKK</sequence>
<dbReference type="AlphaFoldDB" id="A0A645JLN5"/>
<accession>A0A645JLN5</accession>
<dbReference type="EMBL" id="VSSQ01143353">
    <property type="protein sequence ID" value="MPN63639.1"/>
    <property type="molecule type" value="Genomic_DNA"/>
</dbReference>
<name>A0A645JLN5_9ZZZZ</name>